<evidence type="ECO:0000313" key="2">
    <source>
        <dbReference type="EMBL" id="TNJ27757.1"/>
    </source>
</evidence>
<dbReference type="Proteomes" id="UP000315496">
    <property type="component" value="Chromosome 3"/>
</dbReference>
<accession>A0A4Z1T3Y7</accession>
<sequence>MVTNADAYKAQVLSCMNVLLAKLNIREQVSDASQITFTIIHELALVYFKLERFPEAPHAGRAPHLYDREEALLGYVEAKLKITTGHISPKGLHENQLFDCIMLFEIIYTLIKSDDMPSYPTMPESVAIQLLKAQTEQASQNLMARQADYLAEQHAEDPRGILSAQMLLQKYGDPSTSSTLGGGSEPSLGRIEAQSGRPGTGEANMRKTGGTKGTAAQEASQRPTGARYPSLSRPTTTSSASPTRPTARKAVADPDVFNQEVRDMVNFYYERYLRPFVDDLEARKAYVEEASLPENSPRRRRSPLPSRSYTAGPRSPTRGVRSGSDTSLLKSRPIQSEEERLKIRLNKIIHRVLQEIHQQEVSYYYKLENRITQTLKKALAVERENLRLEAQWRRDILSEQARRERIVSEGIATKRANDLALLREAEAERQRYMKINKLSLESNDRSVRRAQEDQLFERIERALKREAGVRIKAAVDNFELCDNDIDRIVVERLRQYAGAERDFIMRTPSGRMAKSSY</sequence>
<comment type="caution">
    <text evidence="2">The sequence shown here is derived from an EMBL/GenBank/DDBJ whole genome shotgun (WGS) entry which is preliminary data.</text>
</comment>
<organism evidence="2 3">
    <name type="scientific">Giardia muris</name>
    <dbReference type="NCBI Taxonomy" id="5742"/>
    <lineage>
        <taxon>Eukaryota</taxon>
        <taxon>Metamonada</taxon>
        <taxon>Diplomonadida</taxon>
        <taxon>Hexamitidae</taxon>
        <taxon>Giardiinae</taxon>
        <taxon>Giardia</taxon>
    </lineage>
</organism>
<feature type="region of interest" description="Disordered" evidence="1">
    <location>
        <begin position="172"/>
        <end position="254"/>
    </location>
</feature>
<evidence type="ECO:0000313" key="3">
    <source>
        <dbReference type="Proteomes" id="UP000315496"/>
    </source>
</evidence>
<dbReference type="AlphaFoldDB" id="A0A4Z1T3Y7"/>
<gene>
    <name evidence="2" type="ORF">GMRT_10107</name>
</gene>
<evidence type="ECO:0000256" key="1">
    <source>
        <dbReference type="SAM" id="MobiDB-lite"/>
    </source>
</evidence>
<dbReference type="EMBL" id="VDLU01000003">
    <property type="protein sequence ID" value="TNJ27757.1"/>
    <property type="molecule type" value="Genomic_DNA"/>
</dbReference>
<feature type="region of interest" description="Disordered" evidence="1">
    <location>
        <begin position="290"/>
        <end position="333"/>
    </location>
</feature>
<name>A0A4Z1T3Y7_GIAMU</name>
<keyword evidence="3" id="KW-1185">Reference proteome</keyword>
<dbReference type="OrthoDB" id="10255885at2759"/>
<protein>
    <submittedName>
        <fullName evidence="2">Uncharacterized protein</fullName>
    </submittedName>
</protein>
<proteinExistence type="predicted"/>
<dbReference type="VEuPathDB" id="GiardiaDB:GMRT_10107"/>
<reference evidence="2 3" key="1">
    <citation type="submission" date="2019-05" db="EMBL/GenBank/DDBJ databases">
        <title>The compact genome of Giardia muris reveals important steps in the evolution of intestinal protozoan parasites.</title>
        <authorList>
            <person name="Xu F."/>
            <person name="Jimenez-Gonzalez A."/>
            <person name="Einarsson E."/>
            <person name="Astvaldsson A."/>
            <person name="Peirasmaki D."/>
            <person name="Eckmann L."/>
            <person name="Andersson J.O."/>
            <person name="Svard S.G."/>
            <person name="Jerlstrom-Hultqvist J."/>
        </authorList>
    </citation>
    <scope>NUCLEOTIDE SEQUENCE [LARGE SCALE GENOMIC DNA]</scope>
    <source>
        <strain evidence="2 3">Roberts-Thomson</strain>
    </source>
</reference>
<feature type="compositionally biased region" description="Low complexity" evidence="1">
    <location>
        <begin position="229"/>
        <end position="245"/>
    </location>
</feature>